<feature type="compositionally biased region" description="Gly residues" evidence="10">
    <location>
        <begin position="94"/>
        <end position="103"/>
    </location>
</feature>
<keyword evidence="4 9" id="KW-0863">Zinc-finger</keyword>
<comment type="caution">
    <text evidence="13">The sequence shown here is derived from an EMBL/GenBank/DDBJ whole genome shotgun (WGS) entry which is preliminary data.</text>
</comment>
<dbReference type="InterPro" id="IPR000504">
    <property type="entry name" value="RRM_dom"/>
</dbReference>
<evidence type="ECO:0000313" key="14">
    <source>
        <dbReference type="Proteomes" id="UP001558652"/>
    </source>
</evidence>
<evidence type="ECO:0000256" key="9">
    <source>
        <dbReference type="PROSITE-ProRule" id="PRU00322"/>
    </source>
</evidence>
<sequence length="380" mass="38699">MNYPAPGGYDRSSTYSQPPPGGLQPPNYSQPPPSVPSSGGGYGSQSNYESNNSSSQYSGYNAPPAGGYSNANYGNQGGYSSRCTVNFILGSGSGSGGGGGGGSSYNSRSSGGSGGRGGYNKGGTGGYGGGGGSDYIVQEDTIFVSGMNQNTSEGDIQQFFGAIGIIKVDKKTGKPKIWIYNDKATGRPKGEATVTYDDANAARSAIKWFDNKEFNGATIKVQMATKRDNYLGGRGGSSGGRGGGGGGGSGGRGGRGGGSGGSGGGGYRSSSSNDMGGGGGGGGRDSGRDSRGPPGCYGSGPREGDWKCTNPQCGNTNFAWRQQCNRCNEAKPPGYGGGSDGCKFLEYSIKILFYEGLPENKFCFLSVGWYGWLFPNVTRL</sequence>
<evidence type="ECO:0000256" key="8">
    <source>
        <dbReference type="PROSITE-ProRule" id="PRU00176"/>
    </source>
</evidence>
<feature type="domain" description="RRM" evidence="11">
    <location>
        <begin position="140"/>
        <end position="226"/>
    </location>
</feature>
<dbReference type="CDD" id="cd12534">
    <property type="entry name" value="RRM_SARFH"/>
    <property type="match status" value="1"/>
</dbReference>
<comment type="similarity">
    <text evidence="2">Belongs to the RRM TET family.</text>
</comment>
<dbReference type="InterPro" id="IPR012677">
    <property type="entry name" value="Nucleotide-bd_a/b_plait_sf"/>
</dbReference>
<name>A0ABD0ZH09_9HEMI</name>
<feature type="compositionally biased region" description="Pro residues" evidence="10">
    <location>
        <begin position="17"/>
        <end position="35"/>
    </location>
</feature>
<evidence type="ECO:0008006" key="15">
    <source>
        <dbReference type="Google" id="ProtNLM"/>
    </source>
</evidence>
<dbReference type="SUPFAM" id="SSF54928">
    <property type="entry name" value="RNA-binding domain, RBD"/>
    <property type="match status" value="1"/>
</dbReference>
<evidence type="ECO:0000256" key="2">
    <source>
        <dbReference type="ARBA" id="ARBA00008448"/>
    </source>
</evidence>
<feature type="compositionally biased region" description="Low complexity" evidence="10">
    <location>
        <begin position="44"/>
        <end position="60"/>
    </location>
</feature>
<keyword evidence="6 8" id="KW-0694">RNA-binding</keyword>
<evidence type="ECO:0000259" key="12">
    <source>
        <dbReference type="PROSITE" id="PS50199"/>
    </source>
</evidence>
<organism evidence="13 14">
    <name type="scientific">Ranatra chinensis</name>
    <dbReference type="NCBI Taxonomy" id="642074"/>
    <lineage>
        <taxon>Eukaryota</taxon>
        <taxon>Metazoa</taxon>
        <taxon>Ecdysozoa</taxon>
        <taxon>Arthropoda</taxon>
        <taxon>Hexapoda</taxon>
        <taxon>Insecta</taxon>
        <taxon>Pterygota</taxon>
        <taxon>Neoptera</taxon>
        <taxon>Paraneoptera</taxon>
        <taxon>Hemiptera</taxon>
        <taxon>Heteroptera</taxon>
        <taxon>Panheteroptera</taxon>
        <taxon>Nepomorpha</taxon>
        <taxon>Nepidae</taxon>
        <taxon>Ranatrinae</taxon>
        <taxon>Ranatra</taxon>
    </lineage>
</organism>
<evidence type="ECO:0000313" key="13">
    <source>
        <dbReference type="EMBL" id="KAL1140078.1"/>
    </source>
</evidence>
<feature type="region of interest" description="Disordered" evidence="10">
    <location>
        <begin position="94"/>
        <end position="117"/>
    </location>
</feature>
<dbReference type="EMBL" id="JBFDAA010000001">
    <property type="protein sequence ID" value="KAL1140078.1"/>
    <property type="molecule type" value="Genomic_DNA"/>
</dbReference>
<feature type="compositionally biased region" description="Gly residues" evidence="10">
    <location>
        <begin position="275"/>
        <end position="284"/>
    </location>
</feature>
<evidence type="ECO:0000256" key="3">
    <source>
        <dbReference type="ARBA" id="ARBA00022723"/>
    </source>
</evidence>
<feature type="domain" description="RanBP2-type" evidence="12">
    <location>
        <begin position="302"/>
        <end position="333"/>
    </location>
</feature>
<feature type="region of interest" description="Disordered" evidence="10">
    <location>
        <begin position="230"/>
        <end position="301"/>
    </location>
</feature>
<evidence type="ECO:0000259" key="11">
    <source>
        <dbReference type="PROSITE" id="PS50102"/>
    </source>
</evidence>
<evidence type="ECO:0000256" key="6">
    <source>
        <dbReference type="ARBA" id="ARBA00022884"/>
    </source>
</evidence>
<dbReference type="SUPFAM" id="SSF90209">
    <property type="entry name" value="Ran binding protein zinc finger-like"/>
    <property type="match status" value="1"/>
</dbReference>
<dbReference type="Proteomes" id="UP001558652">
    <property type="component" value="Unassembled WGS sequence"/>
</dbReference>
<dbReference type="Gene3D" id="4.10.1060.10">
    <property type="entry name" value="Zinc finger, RanBP2-type"/>
    <property type="match status" value="1"/>
</dbReference>
<dbReference type="InterPro" id="IPR001876">
    <property type="entry name" value="Znf_RanBP2"/>
</dbReference>
<keyword evidence="5" id="KW-0862">Zinc</keyword>
<keyword evidence="3" id="KW-0479">Metal-binding</keyword>
<dbReference type="SMART" id="SM00360">
    <property type="entry name" value="RRM"/>
    <property type="match status" value="1"/>
</dbReference>
<dbReference type="FunFam" id="3.30.70.330:FF:000574">
    <property type="entry name" value="HIV Tat-specific factor 1"/>
    <property type="match status" value="1"/>
</dbReference>
<dbReference type="GO" id="GO:0008270">
    <property type="term" value="F:zinc ion binding"/>
    <property type="evidence" value="ECO:0007669"/>
    <property type="project" value="UniProtKB-KW"/>
</dbReference>
<feature type="region of interest" description="Disordered" evidence="10">
    <location>
        <begin position="1"/>
        <end position="60"/>
    </location>
</feature>
<dbReference type="PANTHER" id="PTHR23238">
    <property type="entry name" value="RNA BINDING PROTEIN"/>
    <property type="match status" value="1"/>
</dbReference>
<dbReference type="InterPro" id="IPR034870">
    <property type="entry name" value="TET_fam"/>
</dbReference>
<evidence type="ECO:0000256" key="10">
    <source>
        <dbReference type="SAM" id="MobiDB-lite"/>
    </source>
</evidence>
<reference evidence="13 14" key="1">
    <citation type="submission" date="2024-07" db="EMBL/GenBank/DDBJ databases">
        <title>Chromosome-level genome assembly of the water stick insect Ranatra chinensis (Heteroptera: Nepidae).</title>
        <authorList>
            <person name="Liu X."/>
        </authorList>
    </citation>
    <scope>NUCLEOTIDE SEQUENCE [LARGE SCALE GENOMIC DNA]</scope>
    <source>
        <strain evidence="13">Cailab_2021Rc</strain>
        <tissue evidence="13">Muscle</tissue>
    </source>
</reference>
<dbReference type="PROSITE" id="PS01358">
    <property type="entry name" value="ZF_RANBP2_1"/>
    <property type="match status" value="1"/>
</dbReference>
<dbReference type="SMART" id="SM00547">
    <property type="entry name" value="ZnF_RBZ"/>
    <property type="match status" value="1"/>
</dbReference>
<feature type="compositionally biased region" description="Gly residues" evidence="10">
    <location>
        <begin position="232"/>
        <end position="267"/>
    </location>
</feature>
<comment type="subcellular location">
    <subcellularLocation>
        <location evidence="1">Nucleus</location>
    </subcellularLocation>
</comment>
<dbReference type="PROSITE" id="PS50102">
    <property type="entry name" value="RRM"/>
    <property type="match status" value="1"/>
</dbReference>
<evidence type="ECO:0000256" key="7">
    <source>
        <dbReference type="ARBA" id="ARBA00023242"/>
    </source>
</evidence>
<dbReference type="Pfam" id="PF00076">
    <property type="entry name" value="RRM_1"/>
    <property type="match status" value="1"/>
</dbReference>
<dbReference type="AlphaFoldDB" id="A0ABD0ZH09"/>
<keyword evidence="7" id="KW-0539">Nucleus</keyword>
<evidence type="ECO:0000256" key="5">
    <source>
        <dbReference type="ARBA" id="ARBA00022833"/>
    </source>
</evidence>
<keyword evidence="14" id="KW-1185">Reference proteome</keyword>
<dbReference type="GO" id="GO:0003723">
    <property type="term" value="F:RNA binding"/>
    <property type="evidence" value="ECO:0007669"/>
    <property type="project" value="UniProtKB-UniRule"/>
</dbReference>
<dbReference type="Gene3D" id="3.30.70.330">
    <property type="match status" value="1"/>
</dbReference>
<protein>
    <recommendedName>
        <fullName evidence="15">RNA-binding protein cabeza</fullName>
    </recommendedName>
</protein>
<evidence type="ECO:0000256" key="4">
    <source>
        <dbReference type="ARBA" id="ARBA00022771"/>
    </source>
</evidence>
<proteinExistence type="inferred from homology"/>
<dbReference type="GO" id="GO:0005634">
    <property type="term" value="C:nucleus"/>
    <property type="evidence" value="ECO:0007669"/>
    <property type="project" value="UniProtKB-SubCell"/>
</dbReference>
<gene>
    <name evidence="13" type="ORF">AAG570_000010</name>
</gene>
<evidence type="ECO:0000256" key="1">
    <source>
        <dbReference type="ARBA" id="ARBA00004123"/>
    </source>
</evidence>
<dbReference type="InterPro" id="IPR036443">
    <property type="entry name" value="Znf_RanBP2_sf"/>
</dbReference>
<dbReference type="InterPro" id="IPR035979">
    <property type="entry name" value="RBD_domain_sf"/>
</dbReference>
<accession>A0ABD0ZH09</accession>
<dbReference type="PROSITE" id="PS50199">
    <property type="entry name" value="ZF_RANBP2_2"/>
    <property type="match status" value="1"/>
</dbReference>